<dbReference type="AlphaFoldDB" id="A0A383EEI0"/>
<reference evidence="1" key="1">
    <citation type="submission" date="2018-05" db="EMBL/GenBank/DDBJ databases">
        <authorList>
            <person name="Lanie J.A."/>
            <person name="Ng W.-L."/>
            <person name="Kazmierczak K.M."/>
            <person name="Andrzejewski T.M."/>
            <person name="Davidsen T.M."/>
            <person name="Wayne K.J."/>
            <person name="Tettelin H."/>
            <person name="Glass J.I."/>
            <person name="Rusch D."/>
            <person name="Podicherti R."/>
            <person name="Tsui H.-C.T."/>
            <person name="Winkler M.E."/>
        </authorList>
    </citation>
    <scope>NUCLEOTIDE SEQUENCE</scope>
</reference>
<gene>
    <name evidence="1" type="ORF">METZ01_LOCUS508126</name>
</gene>
<organism evidence="1">
    <name type="scientific">marine metagenome</name>
    <dbReference type="NCBI Taxonomy" id="408172"/>
    <lineage>
        <taxon>unclassified sequences</taxon>
        <taxon>metagenomes</taxon>
        <taxon>ecological metagenomes</taxon>
    </lineage>
</organism>
<name>A0A383EEI0_9ZZZZ</name>
<protein>
    <submittedName>
        <fullName evidence="1">Uncharacterized protein</fullName>
    </submittedName>
</protein>
<accession>A0A383EEI0</accession>
<evidence type="ECO:0000313" key="1">
    <source>
        <dbReference type="EMBL" id="SVE55272.1"/>
    </source>
</evidence>
<dbReference type="EMBL" id="UINC01225279">
    <property type="protein sequence ID" value="SVE55272.1"/>
    <property type="molecule type" value="Genomic_DNA"/>
</dbReference>
<proteinExistence type="predicted"/>
<sequence length="36" mass="4312">MAYFDVSDFFFVPVLQLGEGQFYLWGDLCWRILFMG</sequence>